<protein>
    <submittedName>
        <fullName evidence="2">Uncharacterized protein</fullName>
    </submittedName>
</protein>
<gene>
    <name evidence="2" type="ORF">B0H17DRAFT_1073402</name>
</gene>
<organism evidence="2 3">
    <name type="scientific">Mycena rosella</name>
    <name type="common">Pink bonnet</name>
    <name type="synonym">Agaricus rosellus</name>
    <dbReference type="NCBI Taxonomy" id="1033263"/>
    <lineage>
        <taxon>Eukaryota</taxon>
        <taxon>Fungi</taxon>
        <taxon>Dikarya</taxon>
        <taxon>Basidiomycota</taxon>
        <taxon>Agaricomycotina</taxon>
        <taxon>Agaricomycetes</taxon>
        <taxon>Agaricomycetidae</taxon>
        <taxon>Agaricales</taxon>
        <taxon>Marasmiineae</taxon>
        <taxon>Mycenaceae</taxon>
        <taxon>Mycena</taxon>
    </lineage>
</organism>
<feature type="compositionally biased region" description="Acidic residues" evidence="1">
    <location>
        <begin position="238"/>
        <end position="254"/>
    </location>
</feature>
<sequence length="295" mass="32669">MLGVPHPPSAPQSSPRRRTLSTEHGREIVPPQFPFFNSEQIPGRSRRTPPRVSAPITIDVQLADRGQKIRPLPRIPIPPTPKSAPPLPHRQLSRAPSMRPLPCLPESGALAISVTPATPLPPPTPTIESNAHLAPPRPRPGPPRFTSLSLKIQTSPDALSPRDFGSSVPSPITPTIPEPPSPRTAQRKRISKLRRHLGESVQMQLLLDRQEKLDVLSEFSRLDGKEDDITVGKVLDLEGTDSDSSSEGDGDDQEAYSWGMAHESNRVSQKWIRERGKQRWTEDNFSKVLRDLRAL</sequence>
<proteinExistence type="predicted"/>
<dbReference type="Proteomes" id="UP001221757">
    <property type="component" value="Unassembled WGS sequence"/>
</dbReference>
<accession>A0AAD7GAX7</accession>
<feature type="compositionally biased region" description="Pro residues" evidence="1">
    <location>
        <begin position="171"/>
        <end position="182"/>
    </location>
</feature>
<keyword evidence="3" id="KW-1185">Reference proteome</keyword>
<feature type="compositionally biased region" description="Pro residues" evidence="1">
    <location>
        <begin position="1"/>
        <end position="10"/>
    </location>
</feature>
<feature type="region of interest" description="Disordered" evidence="1">
    <location>
        <begin position="233"/>
        <end position="267"/>
    </location>
</feature>
<dbReference type="EMBL" id="JARKIE010000103">
    <property type="protein sequence ID" value="KAJ7684050.1"/>
    <property type="molecule type" value="Genomic_DNA"/>
</dbReference>
<reference evidence="2" key="1">
    <citation type="submission" date="2023-03" db="EMBL/GenBank/DDBJ databases">
        <title>Massive genome expansion in bonnet fungi (Mycena s.s.) driven by repeated elements and novel gene families across ecological guilds.</title>
        <authorList>
            <consortium name="Lawrence Berkeley National Laboratory"/>
            <person name="Harder C.B."/>
            <person name="Miyauchi S."/>
            <person name="Viragh M."/>
            <person name="Kuo A."/>
            <person name="Thoen E."/>
            <person name="Andreopoulos B."/>
            <person name="Lu D."/>
            <person name="Skrede I."/>
            <person name="Drula E."/>
            <person name="Henrissat B."/>
            <person name="Morin E."/>
            <person name="Kohler A."/>
            <person name="Barry K."/>
            <person name="LaButti K."/>
            <person name="Morin E."/>
            <person name="Salamov A."/>
            <person name="Lipzen A."/>
            <person name="Mereny Z."/>
            <person name="Hegedus B."/>
            <person name="Baldrian P."/>
            <person name="Stursova M."/>
            <person name="Weitz H."/>
            <person name="Taylor A."/>
            <person name="Grigoriev I.V."/>
            <person name="Nagy L.G."/>
            <person name="Martin F."/>
            <person name="Kauserud H."/>
        </authorList>
    </citation>
    <scope>NUCLEOTIDE SEQUENCE</scope>
    <source>
        <strain evidence="2">CBHHK067</strain>
    </source>
</reference>
<evidence type="ECO:0000313" key="2">
    <source>
        <dbReference type="EMBL" id="KAJ7684050.1"/>
    </source>
</evidence>
<dbReference type="AlphaFoldDB" id="A0AAD7GAX7"/>
<feature type="region of interest" description="Disordered" evidence="1">
    <location>
        <begin position="1"/>
        <end position="186"/>
    </location>
</feature>
<evidence type="ECO:0000313" key="3">
    <source>
        <dbReference type="Proteomes" id="UP001221757"/>
    </source>
</evidence>
<feature type="compositionally biased region" description="Pro residues" evidence="1">
    <location>
        <begin position="73"/>
        <end position="88"/>
    </location>
</feature>
<name>A0AAD7GAX7_MYCRO</name>
<evidence type="ECO:0000256" key="1">
    <source>
        <dbReference type="SAM" id="MobiDB-lite"/>
    </source>
</evidence>
<feature type="compositionally biased region" description="Polar residues" evidence="1">
    <location>
        <begin position="146"/>
        <end position="157"/>
    </location>
</feature>
<comment type="caution">
    <text evidence="2">The sequence shown here is derived from an EMBL/GenBank/DDBJ whole genome shotgun (WGS) entry which is preliminary data.</text>
</comment>